<dbReference type="PANTHER" id="PTHR11008:SF18">
    <property type="entry name" value="BCDNA.GH05536-RELATED"/>
    <property type="match status" value="1"/>
</dbReference>
<organism evidence="2">
    <name type="scientific">Culicoides sonorensis</name>
    <name type="common">Biting midge</name>
    <dbReference type="NCBI Taxonomy" id="179676"/>
    <lineage>
        <taxon>Eukaryota</taxon>
        <taxon>Metazoa</taxon>
        <taxon>Ecdysozoa</taxon>
        <taxon>Arthropoda</taxon>
        <taxon>Hexapoda</taxon>
        <taxon>Insecta</taxon>
        <taxon>Pterygota</taxon>
        <taxon>Neoptera</taxon>
        <taxon>Endopterygota</taxon>
        <taxon>Diptera</taxon>
        <taxon>Nematocera</taxon>
        <taxon>Chironomoidea</taxon>
        <taxon>Ceratopogonidae</taxon>
        <taxon>Ceratopogoninae</taxon>
        <taxon>Culicoides</taxon>
        <taxon>Monoculicoides</taxon>
    </lineage>
</organism>
<dbReference type="SMART" id="SM00700">
    <property type="entry name" value="JHBP"/>
    <property type="match status" value="1"/>
</dbReference>
<keyword evidence="1" id="KW-0732">Signal</keyword>
<dbReference type="VEuPathDB" id="VectorBase:CSON011979"/>
<protein>
    <submittedName>
        <fullName evidence="2">CSON011979 protein</fullName>
    </submittedName>
</protein>
<feature type="chain" id="PRO_5036062058" evidence="1">
    <location>
        <begin position="22"/>
        <end position="258"/>
    </location>
</feature>
<evidence type="ECO:0000256" key="1">
    <source>
        <dbReference type="SAM" id="SignalP"/>
    </source>
</evidence>
<name>A0A336KJZ6_CULSO</name>
<dbReference type="InterPro" id="IPR010562">
    <property type="entry name" value="Haemolymph_juvenile_hormone-bd"/>
</dbReference>
<sequence>MKIIQLEIFITFMMIFRLGSSQKPELPPGLQICYRNMPSDERNECLKQSISKVIPVIKKGFAPLNIASFDPLFVEKSDFDFNQGILRSTQNLKNIIVKGLSGVQIKGVKSKANDKNILLELDVLYPKLHVEAEFSGNSVLSELTVKSEGKIKMEADDVISIYKILGKLNKTNNDDLIQIKGFELLNLDTKLLQIEATGLFPDPDVNAFAVQFINQEWKYLFQQLVPSVKKIWGPVCMEVAKNFFEQIPYSQLMPKKED</sequence>
<reference evidence="2" key="1">
    <citation type="submission" date="2018-04" db="EMBL/GenBank/DDBJ databases">
        <authorList>
            <person name="Go L.Y."/>
            <person name="Mitchell J.A."/>
        </authorList>
    </citation>
    <scope>NUCLEOTIDE SEQUENCE</scope>
    <source>
        <tissue evidence="2">Whole organism</tissue>
    </source>
</reference>
<dbReference type="Gene3D" id="3.15.10.30">
    <property type="entry name" value="Haemolymph juvenile hormone binding protein"/>
    <property type="match status" value="1"/>
</dbReference>
<dbReference type="EMBL" id="UFQS01000547">
    <property type="protein sequence ID" value="SSX04789.1"/>
    <property type="molecule type" value="Genomic_DNA"/>
</dbReference>
<feature type="signal peptide" evidence="1">
    <location>
        <begin position="1"/>
        <end position="21"/>
    </location>
</feature>
<dbReference type="AlphaFoldDB" id="A0A336KJZ6"/>
<gene>
    <name evidence="2" type="primary">CSON011979</name>
</gene>
<evidence type="ECO:0000313" key="2">
    <source>
        <dbReference type="EMBL" id="SSX04789.1"/>
    </source>
</evidence>
<dbReference type="EMBL" id="UFQT01000547">
    <property type="protein sequence ID" value="SSX25152.1"/>
    <property type="molecule type" value="Genomic_DNA"/>
</dbReference>
<reference evidence="3" key="2">
    <citation type="submission" date="2018-07" db="EMBL/GenBank/DDBJ databases">
        <authorList>
            <person name="Quirk P.G."/>
            <person name="Krulwich T.A."/>
        </authorList>
    </citation>
    <scope>NUCLEOTIDE SEQUENCE</scope>
</reference>
<dbReference type="GO" id="GO:0005615">
    <property type="term" value="C:extracellular space"/>
    <property type="evidence" value="ECO:0007669"/>
    <property type="project" value="TreeGrafter"/>
</dbReference>
<evidence type="ECO:0000313" key="3">
    <source>
        <dbReference type="EMBL" id="SSX25152.1"/>
    </source>
</evidence>
<proteinExistence type="predicted"/>
<dbReference type="Pfam" id="PF06585">
    <property type="entry name" value="JHBP"/>
    <property type="match status" value="1"/>
</dbReference>
<dbReference type="OMA" id="SDERNEC"/>
<accession>A0A336KJZ6</accession>
<dbReference type="InterPro" id="IPR038606">
    <property type="entry name" value="To_sf"/>
</dbReference>
<dbReference type="PANTHER" id="PTHR11008">
    <property type="entry name" value="PROTEIN TAKEOUT-LIKE PROTEIN"/>
    <property type="match status" value="1"/>
</dbReference>